<evidence type="ECO:0000313" key="3">
    <source>
        <dbReference type="Proteomes" id="UP000005113"/>
    </source>
</evidence>
<accession>J0P8U6</accession>
<dbReference type="Proteomes" id="UP000005113">
    <property type="component" value="Unassembled WGS sequence"/>
</dbReference>
<feature type="transmembrane region" description="Helical" evidence="1">
    <location>
        <begin position="12"/>
        <end position="29"/>
    </location>
</feature>
<dbReference type="EMBL" id="JH719942">
    <property type="protein sequence ID" value="EJF53987.1"/>
    <property type="molecule type" value="Genomic_DNA"/>
</dbReference>
<keyword evidence="1" id="KW-0472">Membrane</keyword>
<proteinExistence type="predicted"/>
<organism evidence="2 3">
    <name type="scientific">Saprospira grandis DSM 2844</name>
    <dbReference type="NCBI Taxonomy" id="694433"/>
    <lineage>
        <taxon>Bacteria</taxon>
        <taxon>Pseudomonadati</taxon>
        <taxon>Bacteroidota</taxon>
        <taxon>Saprospiria</taxon>
        <taxon>Saprospirales</taxon>
        <taxon>Saprospiraceae</taxon>
        <taxon>Saprospira</taxon>
    </lineage>
</organism>
<dbReference type="RefSeq" id="WP_002659665.1">
    <property type="nucleotide sequence ID" value="NZ_JH719942.1"/>
</dbReference>
<reference evidence="3" key="1">
    <citation type="journal article" date="2012" name="Stand. Genomic Sci.">
        <title>Permanent draft genome sequence of the gliding predator Saprospira grandis strain Sa g1 (= HR1).</title>
        <authorList>
            <person name="Mavromatis K."/>
            <person name="Chertkov O."/>
            <person name="Lapidus A."/>
            <person name="Nolan M."/>
            <person name="Lucas S."/>
            <person name="Tice H."/>
            <person name="Del Rio T.G."/>
            <person name="Cheng J.F."/>
            <person name="Han C."/>
            <person name="Tapia R."/>
            <person name="Bruce D."/>
            <person name="Goodwin L.A."/>
            <person name="Pitluck S."/>
            <person name="Huntemann M."/>
            <person name="Liolios K."/>
            <person name="Pagani I."/>
            <person name="Ivanova N."/>
            <person name="Mikhailova N."/>
            <person name="Pati A."/>
            <person name="Chen A."/>
            <person name="Palaniappan K."/>
            <person name="Land M."/>
            <person name="Brambilla E.M."/>
            <person name="Rohde M."/>
            <person name="Spring S."/>
            <person name="Goker M."/>
            <person name="Detter J.C."/>
            <person name="Bristow J."/>
            <person name="Eisen J.A."/>
            <person name="Markowitz V."/>
            <person name="Hugenholtz P."/>
            <person name="Kyrpides N.C."/>
            <person name="Klenk H.P."/>
            <person name="Woyke T."/>
        </authorList>
    </citation>
    <scope>NUCLEOTIDE SEQUENCE [LARGE SCALE GENOMIC DNA]</scope>
    <source>
        <strain evidence="3">DSM 2844</strain>
    </source>
</reference>
<gene>
    <name evidence="2" type="ORF">SapgrDRAFT_2319</name>
</gene>
<protein>
    <submittedName>
        <fullName evidence="2">Uncharacterized protein</fullName>
    </submittedName>
</protein>
<dbReference type="AlphaFoldDB" id="J0P8U6"/>
<dbReference type="HOGENOM" id="CLU_3188864_0_0_10"/>
<keyword evidence="1" id="KW-0812">Transmembrane</keyword>
<keyword evidence="1" id="KW-1133">Transmembrane helix</keyword>
<sequence>MGAEQHNNSAVIEFVASLIILIALNQVILRNKGKESGPFAKIQVFY</sequence>
<evidence type="ECO:0000256" key="1">
    <source>
        <dbReference type="SAM" id="Phobius"/>
    </source>
</evidence>
<name>J0P8U6_9BACT</name>
<evidence type="ECO:0000313" key="2">
    <source>
        <dbReference type="EMBL" id="EJF53987.1"/>
    </source>
</evidence>